<reference evidence="3" key="1">
    <citation type="journal article" date="2016" name="Nature">
        <title>Genome evolution in the allotetraploid frog Xenopus laevis.</title>
        <authorList>
            <person name="Session A.M."/>
            <person name="Uno Y."/>
            <person name="Kwon T."/>
            <person name="Chapman J.A."/>
            <person name="Toyoda A."/>
            <person name="Takahashi S."/>
            <person name="Fukui A."/>
            <person name="Hikosaka A."/>
            <person name="Suzuki A."/>
            <person name="Kondo M."/>
            <person name="van Heeringen S.J."/>
            <person name="Quigley I."/>
            <person name="Heinz S."/>
            <person name="Ogino H."/>
            <person name="Ochi H."/>
            <person name="Hellsten U."/>
            <person name="Lyons J.B."/>
            <person name="Simakov O."/>
            <person name="Putnam N."/>
            <person name="Stites J."/>
            <person name="Kuroki Y."/>
            <person name="Tanaka T."/>
            <person name="Michiue T."/>
            <person name="Watanabe M."/>
            <person name="Bogdanovic O."/>
            <person name="Lister R."/>
            <person name="Georgiou G."/>
            <person name="Paranjpe S.S."/>
            <person name="van Kruijsbergen I."/>
            <person name="Shu S."/>
            <person name="Carlson J."/>
            <person name="Kinoshita T."/>
            <person name="Ohta Y."/>
            <person name="Mawaribuchi S."/>
            <person name="Jenkins J."/>
            <person name="Grimwood J."/>
            <person name="Schmutz J."/>
            <person name="Mitros T."/>
            <person name="Mozaffari S.V."/>
            <person name="Suzuki Y."/>
            <person name="Haramoto Y."/>
            <person name="Yamamoto T.S."/>
            <person name="Takagi C."/>
            <person name="Heald R."/>
            <person name="Miller K."/>
            <person name="Haudenschild C."/>
            <person name="Kitzman J."/>
            <person name="Nakayama T."/>
            <person name="Izutsu Y."/>
            <person name="Robert J."/>
            <person name="Fortriede J."/>
            <person name="Burns K."/>
            <person name="Lotay V."/>
            <person name="Karimi K."/>
            <person name="Yasuoka Y."/>
            <person name="Dichmann D.S."/>
            <person name="Flajnik M.F."/>
            <person name="Houston D.W."/>
            <person name="Shendure J."/>
            <person name="DuPasquier L."/>
            <person name="Vize P.D."/>
            <person name="Zorn A.M."/>
            <person name="Ito M."/>
            <person name="Marcotte E.M."/>
            <person name="Wallingford J.B."/>
            <person name="Ito Y."/>
            <person name="Asashima M."/>
            <person name="Ueno N."/>
            <person name="Matsuda Y."/>
            <person name="Veenstra G.J."/>
            <person name="Fujiyama A."/>
            <person name="Harland R.M."/>
            <person name="Taira M."/>
            <person name="Rokhsar D.S."/>
        </authorList>
    </citation>
    <scope>NUCLEOTIDE SEQUENCE [LARGE SCALE GENOMIC DNA]</scope>
    <source>
        <strain evidence="3">J</strain>
    </source>
</reference>
<dbReference type="PANTHER" id="PTHR11505">
    <property type="entry name" value="L1 TRANSPOSABLE ELEMENT-RELATED"/>
    <property type="match status" value="1"/>
</dbReference>
<feature type="region of interest" description="Disordered" evidence="1">
    <location>
        <begin position="180"/>
        <end position="199"/>
    </location>
</feature>
<dbReference type="EMBL" id="CM004472">
    <property type="protein sequence ID" value="OCT85203.1"/>
    <property type="molecule type" value="Genomic_DNA"/>
</dbReference>
<name>A0A974HPI1_XENLA</name>
<gene>
    <name evidence="2" type="ORF">XELAEV_18023368mg</name>
</gene>
<dbReference type="InterPro" id="IPR004244">
    <property type="entry name" value="Transposase_22"/>
</dbReference>
<proteinExistence type="predicted"/>
<accession>A0A974HPI1</accession>
<evidence type="ECO:0000256" key="1">
    <source>
        <dbReference type="SAM" id="MobiDB-lite"/>
    </source>
</evidence>
<sequence length="217" mass="24570">MFKHILRTELEATSVNILKPLTKEIRELGQRTDQLEQKMDDAITILDGHESDIITLKRENIRIRGLPETYKNLENEVGALLATLAPHLPPAKLELDKGHRSLGKPPKSGQPRDIIAKFHHYQSKQTTMKMHIKAILQSHNIKYHWSFSLRLNCTDNGRQYSPATVGDAMETLQCLHLADPAPQSPQTLQNPPRSTSLSPICTKTQWTLRGKERSSTS</sequence>
<dbReference type="Proteomes" id="UP000694892">
    <property type="component" value="Chromosome 4L"/>
</dbReference>
<evidence type="ECO:0000313" key="2">
    <source>
        <dbReference type="EMBL" id="OCT85203.1"/>
    </source>
</evidence>
<evidence type="ECO:0000313" key="3">
    <source>
        <dbReference type="Proteomes" id="UP000694892"/>
    </source>
</evidence>
<dbReference type="Gene3D" id="3.30.70.1820">
    <property type="entry name" value="L1 transposable element, RRM domain"/>
    <property type="match status" value="1"/>
</dbReference>
<dbReference type="AlphaFoldDB" id="A0A974HPI1"/>
<organism evidence="2 3">
    <name type="scientific">Xenopus laevis</name>
    <name type="common">African clawed frog</name>
    <dbReference type="NCBI Taxonomy" id="8355"/>
    <lineage>
        <taxon>Eukaryota</taxon>
        <taxon>Metazoa</taxon>
        <taxon>Chordata</taxon>
        <taxon>Craniata</taxon>
        <taxon>Vertebrata</taxon>
        <taxon>Euteleostomi</taxon>
        <taxon>Amphibia</taxon>
        <taxon>Batrachia</taxon>
        <taxon>Anura</taxon>
        <taxon>Pipoidea</taxon>
        <taxon>Pipidae</taxon>
        <taxon>Xenopodinae</taxon>
        <taxon>Xenopus</taxon>
        <taxon>Xenopus</taxon>
    </lineage>
</organism>
<feature type="compositionally biased region" description="Polar residues" evidence="1">
    <location>
        <begin position="184"/>
        <end position="199"/>
    </location>
</feature>
<protein>
    <submittedName>
        <fullName evidence="2">Uncharacterized protein</fullName>
    </submittedName>
</protein>